<evidence type="ECO:0000313" key="1">
    <source>
        <dbReference type="EMBL" id="GAA4900807.1"/>
    </source>
</evidence>
<proteinExistence type="predicted"/>
<sequence length="153" mass="16436">MVAIHTAGRYPELVRSLVAAGCSTQPGARSAGLYARLIGWSDRAGEAPVRRLLGEEGAAAFLRQGRADLTVVSAAVRAVARFDLLADLARVDAPVTVLNGRLDQFRGQERRFAAAAPQGRLVVLGYGTHMVNLTHPDAYTDTLERLLQDAEAR</sequence>
<evidence type="ECO:0008006" key="3">
    <source>
        <dbReference type="Google" id="ProtNLM"/>
    </source>
</evidence>
<gene>
    <name evidence="1" type="ORF">GCM10025789_19220</name>
</gene>
<dbReference type="SUPFAM" id="SSF53474">
    <property type="entry name" value="alpha/beta-Hydrolases"/>
    <property type="match status" value="1"/>
</dbReference>
<evidence type="ECO:0000313" key="2">
    <source>
        <dbReference type="Proteomes" id="UP001501521"/>
    </source>
</evidence>
<reference evidence="2" key="1">
    <citation type="journal article" date="2019" name="Int. J. Syst. Evol. Microbiol.">
        <title>The Global Catalogue of Microorganisms (GCM) 10K type strain sequencing project: providing services to taxonomists for standard genome sequencing and annotation.</title>
        <authorList>
            <consortium name="The Broad Institute Genomics Platform"/>
            <consortium name="The Broad Institute Genome Sequencing Center for Infectious Disease"/>
            <person name="Wu L."/>
            <person name="Ma J."/>
        </authorList>
    </citation>
    <scope>NUCLEOTIDE SEQUENCE [LARGE SCALE GENOMIC DNA]</scope>
    <source>
        <strain evidence="2">JCM 19125</strain>
    </source>
</reference>
<dbReference type="InterPro" id="IPR029058">
    <property type="entry name" value="AB_hydrolase_fold"/>
</dbReference>
<comment type="caution">
    <text evidence="1">The sequence shown here is derived from an EMBL/GenBank/DDBJ whole genome shotgun (WGS) entry which is preliminary data.</text>
</comment>
<dbReference type="EMBL" id="BAABLV010000031">
    <property type="protein sequence ID" value="GAA4900807.1"/>
    <property type="molecule type" value="Genomic_DNA"/>
</dbReference>
<keyword evidence="2" id="KW-1185">Reference proteome</keyword>
<protein>
    <recommendedName>
        <fullName evidence="3">Alpha/beta hydrolase</fullName>
    </recommendedName>
</protein>
<dbReference type="Gene3D" id="3.40.50.1820">
    <property type="entry name" value="alpha/beta hydrolase"/>
    <property type="match status" value="1"/>
</dbReference>
<accession>A0ABP9FEG3</accession>
<dbReference type="Proteomes" id="UP001501521">
    <property type="component" value="Unassembled WGS sequence"/>
</dbReference>
<organism evidence="1 2">
    <name type="scientific">Tessaracoccus lubricantis</name>
    <dbReference type="NCBI Taxonomy" id="545543"/>
    <lineage>
        <taxon>Bacteria</taxon>
        <taxon>Bacillati</taxon>
        <taxon>Actinomycetota</taxon>
        <taxon>Actinomycetes</taxon>
        <taxon>Propionibacteriales</taxon>
        <taxon>Propionibacteriaceae</taxon>
        <taxon>Tessaracoccus</taxon>
    </lineage>
</organism>
<name>A0ABP9FEG3_9ACTN</name>